<dbReference type="EMBL" id="CM029048">
    <property type="protein sequence ID" value="KAG2577417.1"/>
    <property type="molecule type" value="Genomic_DNA"/>
</dbReference>
<feature type="compositionally biased region" description="Low complexity" evidence="1">
    <location>
        <begin position="77"/>
        <end position="97"/>
    </location>
</feature>
<accession>A0A8T0QVY3</accession>
<evidence type="ECO:0000313" key="3">
    <source>
        <dbReference type="Proteomes" id="UP000823388"/>
    </source>
</evidence>
<name>A0A8T0QVY3_PANVG</name>
<organism evidence="2 3">
    <name type="scientific">Panicum virgatum</name>
    <name type="common">Blackwell switchgrass</name>
    <dbReference type="NCBI Taxonomy" id="38727"/>
    <lineage>
        <taxon>Eukaryota</taxon>
        <taxon>Viridiplantae</taxon>
        <taxon>Streptophyta</taxon>
        <taxon>Embryophyta</taxon>
        <taxon>Tracheophyta</taxon>
        <taxon>Spermatophyta</taxon>
        <taxon>Magnoliopsida</taxon>
        <taxon>Liliopsida</taxon>
        <taxon>Poales</taxon>
        <taxon>Poaceae</taxon>
        <taxon>PACMAD clade</taxon>
        <taxon>Panicoideae</taxon>
        <taxon>Panicodae</taxon>
        <taxon>Paniceae</taxon>
        <taxon>Panicinae</taxon>
        <taxon>Panicum</taxon>
        <taxon>Panicum sect. Hiantes</taxon>
    </lineage>
</organism>
<gene>
    <name evidence="2" type="ORF">PVAP13_6NG098803</name>
</gene>
<comment type="caution">
    <text evidence="2">The sequence shown here is derived from an EMBL/GenBank/DDBJ whole genome shotgun (WGS) entry which is preliminary data.</text>
</comment>
<dbReference type="Proteomes" id="UP000823388">
    <property type="component" value="Chromosome 6N"/>
</dbReference>
<evidence type="ECO:0000313" key="2">
    <source>
        <dbReference type="EMBL" id="KAG2577417.1"/>
    </source>
</evidence>
<evidence type="ECO:0000256" key="1">
    <source>
        <dbReference type="SAM" id="MobiDB-lite"/>
    </source>
</evidence>
<reference evidence="2 3" key="1">
    <citation type="submission" date="2020-05" db="EMBL/GenBank/DDBJ databases">
        <title>WGS assembly of Panicum virgatum.</title>
        <authorList>
            <person name="Lovell J.T."/>
            <person name="Jenkins J."/>
            <person name="Shu S."/>
            <person name="Juenger T.E."/>
            <person name="Schmutz J."/>
        </authorList>
    </citation>
    <scope>NUCLEOTIDE SEQUENCE [LARGE SCALE GENOMIC DNA]</scope>
    <source>
        <strain evidence="3">cv. AP13</strain>
    </source>
</reference>
<keyword evidence="3" id="KW-1185">Reference proteome</keyword>
<protein>
    <submittedName>
        <fullName evidence="2">Uncharacterized protein</fullName>
    </submittedName>
</protein>
<sequence length="97" mass="9953">MSPISSRSFVFLPSLPGSLCCSRSTARPSSICCFHGRHRLHTMALAQQAAPPPSPIRARSDPSSAAPPMPAGGRSFDTAPLMAADAAKPDAAPPSGI</sequence>
<feature type="region of interest" description="Disordered" evidence="1">
    <location>
        <begin position="45"/>
        <end position="97"/>
    </location>
</feature>
<dbReference type="AlphaFoldDB" id="A0A8T0QVY3"/>
<proteinExistence type="predicted"/>